<dbReference type="Proteomes" id="UP000230833">
    <property type="component" value="Unassembled WGS sequence"/>
</dbReference>
<reference evidence="1 2" key="1">
    <citation type="submission" date="2017-09" db="EMBL/GenBank/DDBJ databases">
        <title>Depth-based differentiation of microbial function through sediment-hosted aquifers and enrichment of novel symbionts in the deep terrestrial subsurface.</title>
        <authorList>
            <person name="Probst A.J."/>
            <person name="Ladd B."/>
            <person name="Jarett J.K."/>
            <person name="Geller-Mcgrath D.E."/>
            <person name="Sieber C.M."/>
            <person name="Emerson J.B."/>
            <person name="Anantharaman K."/>
            <person name="Thomas B.C."/>
            <person name="Malmstrom R."/>
            <person name="Stieglmeier M."/>
            <person name="Klingl A."/>
            <person name="Woyke T."/>
            <person name="Ryan C.M."/>
            <person name="Banfield J.F."/>
        </authorList>
    </citation>
    <scope>NUCLEOTIDE SEQUENCE [LARGE SCALE GENOMIC DNA]</scope>
    <source>
        <strain evidence="1">CG10_big_fil_rev_8_21_14_0_10_45_14</strain>
    </source>
</reference>
<sequence>MSKTKEIRVADSFTLHPNEESFMLERERNLYNNSKNKLESLVGIESFRKRDNGVLKDIVHTELESSPFQIEPNMLEDEEIIRSQQKALDRGITTDMSVVQAWF</sequence>
<name>A0A2H0RJE2_9BACT</name>
<protein>
    <submittedName>
        <fullName evidence="1">Uncharacterized protein</fullName>
    </submittedName>
</protein>
<proteinExistence type="predicted"/>
<accession>A0A2H0RJE2</accession>
<organism evidence="1 2">
    <name type="scientific">Candidatus Vogelbacteria bacterium CG10_big_fil_rev_8_21_14_0_10_45_14</name>
    <dbReference type="NCBI Taxonomy" id="1975042"/>
    <lineage>
        <taxon>Bacteria</taxon>
        <taxon>Candidatus Vogeliibacteriota</taxon>
    </lineage>
</organism>
<evidence type="ECO:0000313" key="1">
    <source>
        <dbReference type="EMBL" id="PIR46682.1"/>
    </source>
</evidence>
<gene>
    <name evidence="1" type="ORF">COV07_03005</name>
</gene>
<dbReference type="EMBL" id="PCYL01000032">
    <property type="protein sequence ID" value="PIR46682.1"/>
    <property type="molecule type" value="Genomic_DNA"/>
</dbReference>
<dbReference type="AlphaFoldDB" id="A0A2H0RJE2"/>
<evidence type="ECO:0000313" key="2">
    <source>
        <dbReference type="Proteomes" id="UP000230833"/>
    </source>
</evidence>
<comment type="caution">
    <text evidence="1">The sequence shown here is derived from an EMBL/GenBank/DDBJ whole genome shotgun (WGS) entry which is preliminary data.</text>
</comment>